<evidence type="ECO:0000313" key="6">
    <source>
        <dbReference type="Proteomes" id="UP000005408"/>
    </source>
</evidence>
<keyword evidence="6" id="KW-1185">Reference proteome</keyword>
<comment type="subcellular location">
    <subcellularLocation>
        <location evidence="1">Secreted</location>
    </subcellularLocation>
</comment>
<dbReference type="GO" id="GO:0005576">
    <property type="term" value="C:extracellular region"/>
    <property type="evidence" value="ECO:0007669"/>
    <property type="project" value="UniProtKB-SubCell"/>
</dbReference>
<evidence type="ECO:0000259" key="4">
    <source>
        <dbReference type="PROSITE" id="PS50871"/>
    </source>
</evidence>
<keyword evidence="2" id="KW-0964">Secreted</keyword>
<dbReference type="PRINTS" id="PR00007">
    <property type="entry name" value="COMPLEMNTC1Q"/>
</dbReference>
<dbReference type="OrthoDB" id="6130751at2759"/>
<dbReference type="PANTHER" id="PTHR22923:SF116">
    <property type="entry name" value="C1Q DOMAIN-CONTAINING PROTEIN"/>
    <property type="match status" value="1"/>
</dbReference>
<dbReference type="SMART" id="SM00110">
    <property type="entry name" value="C1Q"/>
    <property type="match status" value="1"/>
</dbReference>
<reference evidence="5" key="1">
    <citation type="submission" date="2022-08" db="UniProtKB">
        <authorList>
            <consortium name="EnsemblMetazoa"/>
        </authorList>
    </citation>
    <scope>IDENTIFICATION</scope>
    <source>
        <strain evidence="5">05x7-T-G4-1.051#20</strain>
    </source>
</reference>
<dbReference type="InterPro" id="IPR050822">
    <property type="entry name" value="Cerebellin_Synaptic_Org"/>
</dbReference>
<evidence type="ECO:0000256" key="3">
    <source>
        <dbReference type="ARBA" id="ARBA00022729"/>
    </source>
</evidence>
<sequence>MFGGKTEKYIQGVIAMTLLFHISSVTGNCTNTTLKLFDDQIQAIQKYVRTIVEDGSCNKKNAPVGFHAYMESTKTYEKGVVWVYDSVVTNTHNAYSATTGKFTTPEQGLYIFSIDTLSDPGKASHAGLYVDGKIRSWQVCNNGGGKSQWLTCSNSAILLLQRGETVYVADYYSTASIRELHSDFSGAKLN</sequence>
<dbReference type="Pfam" id="PF00386">
    <property type="entry name" value="C1q"/>
    <property type="match status" value="1"/>
</dbReference>
<keyword evidence="3" id="KW-0732">Signal</keyword>
<dbReference type="AlphaFoldDB" id="A0A8W8KK57"/>
<dbReference type="InterPro" id="IPR001073">
    <property type="entry name" value="C1q_dom"/>
</dbReference>
<feature type="domain" description="C1q" evidence="4">
    <location>
        <begin position="59"/>
        <end position="190"/>
    </location>
</feature>
<organism evidence="5 6">
    <name type="scientific">Magallana gigas</name>
    <name type="common">Pacific oyster</name>
    <name type="synonym">Crassostrea gigas</name>
    <dbReference type="NCBI Taxonomy" id="29159"/>
    <lineage>
        <taxon>Eukaryota</taxon>
        <taxon>Metazoa</taxon>
        <taxon>Spiralia</taxon>
        <taxon>Lophotrochozoa</taxon>
        <taxon>Mollusca</taxon>
        <taxon>Bivalvia</taxon>
        <taxon>Autobranchia</taxon>
        <taxon>Pteriomorphia</taxon>
        <taxon>Ostreida</taxon>
        <taxon>Ostreoidea</taxon>
        <taxon>Ostreidae</taxon>
        <taxon>Magallana</taxon>
    </lineage>
</organism>
<dbReference type="Gene3D" id="2.60.120.40">
    <property type="match status" value="1"/>
</dbReference>
<accession>A0A8W8KK57</accession>
<dbReference type="PANTHER" id="PTHR22923">
    <property type="entry name" value="CEREBELLIN-RELATED"/>
    <property type="match status" value="1"/>
</dbReference>
<name>A0A8W8KK57_MAGGI</name>
<dbReference type="InterPro" id="IPR008983">
    <property type="entry name" value="Tumour_necrosis_fac-like_dom"/>
</dbReference>
<protein>
    <recommendedName>
        <fullName evidence="4">C1q domain-containing protein</fullName>
    </recommendedName>
</protein>
<evidence type="ECO:0000313" key="5">
    <source>
        <dbReference type="EnsemblMetazoa" id="G24243.2:cds"/>
    </source>
</evidence>
<evidence type="ECO:0000256" key="2">
    <source>
        <dbReference type="ARBA" id="ARBA00022525"/>
    </source>
</evidence>
<evidence type="ECO:0000256" key="1">
    <source>
        <dbReference type="ARBA" id="ARBA00004613"/>
    </source>
</evidence>
<proteinExistence type="predicted"/>
<dbReference type="PROSITE" id="PS50871">
    <property type="entry name" value="C1Q"/>
    <property type="match status" value="1"/>
</dbReference>
<dbReference type="Proteomes" id="UP000005408">
    <property type="component" value="Unassembled WGS sequence"/>
</dbReference>
<dbReference type="SUPFAM" id="SSF49842">
    <property type="entry name" value="TNF-like"/>
    <property type="match status" value="1"/>
</dbReference>
<dbReference type="EnsemblMetazoa" id="G24243.2">
    <property type="protein sequence ID" value="G24243.2:cds"/>
    <property type="gene ID" value="G24243"/>
</dbReference>